<dbReference type="InterPro" id="IPR044960">
    <property type="entry name" value="RCA-like"/>
</dbReference>
<dbReference type="AlphaFoldDB" id="A0A844KUC3"/>
<gene>
    <name evidence="3" type="ORF">GMD30_17525</name>
</gene>
<dbReference type="PANTHER" id="PTHR32429:SF11">
    <property type="entry name" value="RIBULOSE BISPHOSPHATE CARBOXYLASE_OXYGENASE ACTIVASE, CHLOROPLASTIC"/>
    <property type="match status" value="1"/>
</dbReference>
<evidence type="ECO:0000259" key="2">
    <source>
        <dbReference type="Pfam" id="PF00004"/>
    </source>
</evidence>
<name>A0A844KUC3_9FIRM</name>
<evidence type="ECO:0000313" key="4">
    <source>
        <dbReference type="Proteomes" id="UP000446657"/>
    </source>
</evidence>
<dbReference type="GO" id="GO:0016887">
    <property type="term" value="F:ATP hydrolysis activity"/>
    <property type="evidence" value="ECO:0007669"/>
    <property type="project" value="InterPro"/>
</dbReference>
<dbReference type="Pfam" id="PF00004">
    <property type="entry name" value="AAA"/>
    <property type="match status" value="1"/>
</dbReference>
<protein>
    <submittedName>
        <fullName evidence="3">AAA family ATPase</fullName>
    </submittedName>
</protein>
<organism evidence="3 4">
    <name type="scientific">Roseburia faecis</name>
    <dbReference type="NCBI Taxonomy" id="301302"/>
    <lineage>
        <taxon>Bacteria</taxon>
        <taxon>Bacillati</taxon>
        <taxon>Bacillota</taxon>
        <taxon>Clostridia</taxon>
        <taxon>Lachnospirales</taxon>
        <taxon>Lachnospiraceae</taxon>
        <taxon>Roseburia</taxon>
    </lineage>
</organism>
<comment type="caution">
    <text evidence="3">The sequence shown here is derived from an EMBL/GenBank/DDBJ whole genome shotgun (WGS) entry which is preliminary data.</text>
</comment>
<proteinExistence type="inferred from homology"/>
<accession>A0A844KUC3</accession>
<comment type="similarity">
    <text evidence="1">Belongs to the RuBisCO activase family.</text>
</comment>
<dbReference type="PANTHER" id="PTHR32429">
    <property type="match status" value="1"/>
</dbReference>
<dbReference type="EMBL" id="WNAL01000100">
    <property type="protein sequence ID" value="MTR83403.1"/>
    <property type="molecule type" value="Genomic_DNA"/>
</dbReference>
<reference evidence="3 4" key="1">
    <citation type="journal article" date="2019" name="Nat. Med.">
        <title>A library of human gut bacterial isolates paired with longitudinal multiomics data enables mechanistic microbiome research.</title>
        <authorList>
            <person name="Poyet M."/>
            <person name="Groussin M."/>
            <person name="Gibbons S.M."/>
            <person name="Avila-Pacheco J."/>
            <person name="Jiang X."/>
            <person name="Kearney S.M."/>
            <person name="Perrotta A.R."/>
            <person name="Berdy B."/>
            <person name="Zhao S."/>
            <person name="Lieberman T.D."/>
            <person name="Swanson P.K."/>
            <person name="Smith M."/>
            <person name="Roesemann S."/>
            <person name="Alexander J.E."/>
            <person name="Rich S.A."/>
            <person name="Livny J."/>
            <person name="Vlamakis H."/>
            <person name="Clish C."/>
            <person name="Bullock K."/>
            <person name="Deik A."/>
            <person name="Scott J."/>
            <person name="Pierce K.A."/>
            <person name="Xavier R.J."/>
            <person name="Alm E.J."/>
        </authorList>
    </citation>
    <scope>NUCLEOTIDE SEQUENCE [LARGE SCALE GENOMIC DNA]</scope>
    <source>
        <strain evidence="3 4">BIOML-A1</strain>
    </source>
</reference>
<sequence length="300" mass="34961">MEKFMNMQRRKNYFIERLDLGQDQEAVIDSTFKSVVLAHIAGNYMKNVNMPLFLAIQGYPGEGKTFQTLKICMESGVKICYISGAELSGNYEKDSILDLEENYIRACNYFASENVPCVIIIDDFHLSPASTKNGVGTTVNSQILTGFLMNLCDKAKSIEEYRTPVILIGNSFKDVYEPLKRDGRMDFFTWRAPLEQKYDISYNLFRDLLSKKEMKQIQNFVESYKEQPVSFFKEIKNDIVKERMRCYFNQSKNIDVGRSIFELDRINTYKVDLQELYELAEKRLKSNYQYSYEGKCDGEN</sequence>
<dbReference type="GO" id="GO:0005524">
    <property type="term" value="F:ATP binding"/>
    <property type="evidence" value="ECO:0007669"/>
    <property type="project" value="InterPro"/>
</dbReference>
<evidence type="ECO:0000256" key="1">
    <source>
        <dbReference type="ARBA" id="ARBA00025781"/>
    </source>
</evidence>
<feature type="domain" description="ATPase AAA-type core" evidence="2">
    <location>
        <begin position="56"/>
        <end position="188"/>
    </location>
</feature>
<evidence type="ECO:0000313" key="3">
    <source>
        <dbReference type="EMBL" id="MTR83403.1"/>
    </source>
</evidence>
<dbReference type="InterPro" id="IPR003959">
    <property type="entry name" value="ATPase_AAA_core"/>
</dbReference>
<dbReference type="SUPFAM" id="SSF52540">
    <property type="entry name" value="P-loop containing nucleoside triphosphate hydrolases"/>
    <property type="match status" value="1"/>
</dbReference>
<dbReference type="Proteomes" id="UP000446657">
    <property type="component" value="Unassembled WGS sequence"/>
</dbReference>
<dbReference type="Gene3D" id="3.40.50.300">
    <property type="entry name" value="P-loop containing nucleotide triphosphate hydrolases"/>
    <property type="match status" value="1"/>
</dbReference>
<dbReference type="InterPro" id="IPR027417">
    <property type="entry name" value="P-loop_NTPase"/>
</dbReference>